<dbReference type="PANTHER" id="PTHR28055:SF1">
    <property type="entry name" value="ALTERED INHERITANCE OF MITOCHONDRIA PROTEIN 41, MITOCHONDRIAL"/>
    <property type="match status" value="1"/>
</dbReference>
<dbReference type="SUPFAM" id="SSF89095">
    <property type="entry name" value="GatB/YqeY motif"/>
    <property type="match status" value="1"/>
</dbReference>
<dbReference type="Gene3D" id="1.10.10.410">
    <property type="match status" value="1"/>
</dbReference>
<dbReference type="InterPro" id="IPR003789">
    <property type="entry name" value="Asn/Gln_tRNA_amidoTrase-B-like"/>
</dbReference>
<dbReference type="PANTHER" id="PTHR28055">
    <property type="entry name" value="ALTERED INHERITANCE OF MITOCHONDRIA PROTEIN 41, MITOCHONDRIAL"/>
    <property type="match status" value="1"/>
</dbReference>
<dbReference type="PATRIC" id="fig|445710.3.peg.2555"/>
<sequence length="148" mass="16022">MSTKQQLTEDMKAAMRAGDKHKLGVVRLILAAIKQREVDERIELDDSQVLAVLEKMVKQRKDSISQYEAAAREDLAEVERAEMAVIETYLPAKLDDAELDALIDAAIAETGASSARDMGKVVGVVKTRAAGRADMAVASARIKARLAG</sequence>
<dbReference type="InterPro" id="IPR042184">
    <property type="entry name" value="YqeY/Aim41_N"/>
</dbReference>
<dbReference type="Pfam" id="PF09424">
    <property type="entry name" value="YqeY"/>
    <property type="match status" value="1"/>
</dbReference>
<dbReference type="EMBL" id="CP014841">
    <property type="protein sequence ID" value="AND70015.1"/>
    <property type="molecule type" value="Genomic_DNA"/>
</dbReference>
<gene>
    <name evidence="1" type="ORF">ATSB10_25610</name>
</gene>
<dbReference type="RefSeq" id="WP_063673114.1">
    <property type="nucleotide sequence ID" value="NZ_CP014841.1"/>
</dbReference>
<dbReference type="STRING" id="445710.ATSB10_25610"/>
<dbReference type="GO" id="GO:0016884">
    <property type="term" value="F:carbon-nitrogen ligase activity, with glutamine as amido-N-donor"/>
    <property type="evidence" value="ECO:0007669"/>
    <property type="project" value="InterPro"/>
</dbReference>
<evidence type="ECO:0000313" key="1">
    <source>
        <dbReference type="EMBL" id="AND70015.1"/>
    </source>
</evidence>
<organism evidence="1 2">
    <name type="scientific">Dyella thiooxydans</name>
    <dbReference type="NCBI Taxonomy" id="445710"/>
    <lineage>
        <taxon>Bacteria</taxon>
        <taxon>Pseudomonadati</taxon>
        <taxon>Pseudomonadota</taxon>
        <taxon>Gammaproteobacteria</taxon>
        <taxon>Lysobacterales</taxon>
        <taxon>Rhodanobacteraceae</taxon>
        <taxon>Dyella</taxon>
    </lineage>
</organism>
<accession>A0A161JXH7</accession>
<evidence type="ECO:0000313" key="2">
    <source>
        <dbReference type="Proteomes" id="UP000077255"/>
    </source>
</evidence>
<dbReference type="Proteomes" id="UP000077255">
    <property type="component" value="Chromosome"/>
</dbReference>
<keyword evidence="2" id="KW-1185">Reference proteome</keyword>
<protein>
    <submittedName>
        <fullName evidence="1">GatB/Yqey</fullName>
    </submittedName>
</protein>
<proteinExistence type="predicted"/>
<name>A0A161JXH7_9GAMM</name>
<dbReference type="InterPro" id="IPR023168">
    <property type="entry name" value="GatB_Yqey_C_2"/>
</dbReference>
<dbReference type="OrthoDB" id="9788127at2"/>
<dbReference type="AlphaFoldDB" id="A0A161JXH7"/>
<dbReference type="InterPro" id="IPR019004">
    <property type="entry name" value="YqeY/Aim41"/>
</dbReference>
<dbReference type="Gene3D" id="1.10.1510.10">
    <property type="entry name" value="Uncharacterised protein YqeY/AIM41 PF09424, N-terminal domain"/>
    <property type="match status" value="1"/>
</dbReference>
<reference evidence="1 2" key="1">
    <citation type="submission" date="2016-02" db="EMBL/GenBank/DDBJ databases">
        <title>Complete genome sequencing and analysis of ATSB10, Dyella thiooxydans isolated from rhizosphere soil of sunflower (Helianthus annuus L.).</title>
        <authorList>
            <person name="Lee Y."/>
            <person name="Hwangbo K."/>
            <person name="Chung H."/>
            <person name="Yoo J."/>
            <person name="Kim K.Y."/>
            <person name="Sa T.M."/>
            <person name="Um Y."/>
            <person name="Madhaiyan M."/>
        </authorList>
    </citation>
    <scope>NUCLEOTIDE SEQUENCE [LARGE SCALE GENOMIC DNA]</scope>
    <source>
        <strain evidence="1 2">ATSB10</strain>
    </source>
</reference>
<dbReference type="KEGG" id="dtx:ATSB10_25610"/>